<sequence>MEKINHWGKIRLKSFNNKAEECRKSVTEYLKRNLLKLTDELDKPKDILINKDALLQSVYEISVDLPKVDGTGPITISNDMKIDTDENASSSSGKCPLYPMTSLYVVLVQFCPFVFVMIRSLDYAYVNFEQPACGNAPGEATKAITKMSGSIVGSISI</sequence>
<reference evidence="1" key="1">
    <citation type="submission" date="2021-02" db="EMBL/GenBank/DDBJ databases">
        <authorList>
            <person name="Nowell W R."/>
        </authorList>
    </citation>
    <scope>NUCLEOTIDE SEQUENCE</scope>
</reference>
<evidence type="ECO:0000313" key="1">
    <source>
        <dbReference type="EMBL" id="CAF1614844.1"/>
    </source>
</evidence>
<dbReference type="Proteomes" id="UP000663828">
    <property type="component" value="Unassembled WGS sequence"/>
</dbReference>
<proteinExistence type="predicted"/>
<organism evidence="1 2">
    <name type="scientific">Adineta ricciae</name>
    <name type="common">Rotifer</name>
    <dbReference type="NCBI Taxonomy" id="249248"/>
    <lineage>
        <taxon>Eukaryota</taxon>
        <taxon>Metazoa</taxon>
        <taxon>Spiralia</taxon>
        <taxon>Gnathifera</taxon>
        <taxon>Rotifera</taxon>
        <taxon>Eurotatoria</taxon>
        <taxon>Bdelloidea</taxon>
        <taxon>Adinetida</taxon>
        <taxon>Adinetidae</taxon>
        <taxon>Adineta</taxon>
    </lineage>
</organism>
<comment type="caution">
    <text evidence="1">The sequence shown here is derived from an EMBL/GenBank/DDBJ whole genome shotgun (WGS) entry which is preliminary data.</text>
</comment>
<dbReference type="AlphaFoldDB" id="A0A816BTE1"/>
<keyword evidence="2" id="KW-1185">Reference proteome</keyword>
<dbReference type="EMBL" id="CAJNOR010007308">
    <property type="protein sequence ID" value="CAF1614844.1"/>
    <property type="molecule type" value="Genomic_DNA"/>
</dbReference>
<name>A0A816BTE1_ADIRI</name>
<gene>
    <name evidence="1" type="ORF">XAT740_LOCUS49409</name>
</gene>
<protein>
    <submittedName>
        <fullName evidence="1">Uncharacterized protein</fullName>
    </submittedName>
</protein>
<evidence type="ECO:0000313" key="2">
    <source>
        <dbReference type="Proteomes" id="UP000663828"/>
    </source>
</evidence>
<accession>A0A816BTE1</accession>